<gene>
    <name evidence="1" type="ORF">SS50377_13765</name>
    <name evidence="2" type="ORF">SS50377_23435</name>
</gene>
<evidence type="ECO:0000313" key="3">
    <source>
        <dbReference type="Proteomes" id="UP000018208"/>
    </source>
</evidence>
<evidence type="ECO:0000313" key="2">
    <source>
        <dbReference type="EMBL" id="KAH0573501.1"/>
    </source>
</evidence>
<protein>
    <submittedName>
        <fullName evidence="1">Uncharacterized protein</fullName>
    </submittedName>
</protein>
<dbReference type="EMBL" id="KI546083">
    <property type="protein sequence ID" value="EST46172.1"/>
    <property type="molecule type" value="Genomic_DNA"/>
</dbReference>
<evidence type="ECO:0000313" key="1">
    <source>
        <dbReference type="EMBL" id="EST46172.1"/>
    </source>
</evidence>
<dbReference type="VEuPathDB" id="GiardiaDB:SS50377_23435"/>
<dbReference type="EMBL" id="AUWU02000004">
    <property type="protein sequence ID" value="KAH0573501.1"/>
    <property type="molecule type" value="Genomic_DNA"/>
</dbReference>
<keyword evidence="3" id="KW-1185">Reference proteome</keyword>
<dbReference type="AlphaFoldDB" id="V6LND6"/>
<dbReference type="Proteomes" id="UP000018208">
    <property type="component" value="Unassembled WGS sequence"/>
</dbReference>
<organism evidence="1">
    <name type="scientific">Spironucleus salmonicida</name>
    <dbReference type="NCBI Taxonomy" id="348837"/>
    <lineage>
        <taxon>Eukaryota</taxon>
        <taxon>Metamonada</taxon>
        <taxon>Diplomonadida</taxon>
        <taxon>Hexamitidae</taxon>
        <taxon>Hexamitinae</taxon>
        <taxon>Spironucleus</taxon>
    </lineage>
</organism>
<name>V6LND6_9EUKA</name>
<accession>V6LND6</accession>
<sequence length="59" mass="7019">MEFKLLQQHEELTYAEAIKELGSFKESCKTTKTNEFYLSQVQTLIEAIQYEQENPELFQ</sequence>
<reference evidence="2" key="2">
    <citation type="submission" date="2020-12" db="EMBL/GenBank/DDBJ databases">
        <title>New Spironucleus salmonicida genome in near-complete chromosomes.</title>
        <authorList>
            <person name="Xu F."/>
            <person name="Kurt Z."/>
            <person name="Jimenez-Gonzalez A."/>
            <person name="Astvaldsson A."/>
            <person name="Andersson J.O."/>
            <person name="Svard S.G."/>
        </authorList>
    </citation>
    <scope>NUCLEOTIDE SEQUENCE</scope>
    <source>
        <strain evidence="2">ATCC 50377</strain>
    </source>
</reference>
<proteinExistence type="predicted"/>
<reference evidence="1 2" key="1">
    <citation type="journal article" date="2014" name="PLoS Genet.">
        <title>The Genome of Spironucleus salmonicida Highlights a Fish Pathogen Adapted to Fluctuating Environments.</title>
        <authorList>
            <person name="Xu F."/>
            <person name="Jerlstrom-Hultqvist J."/>
            <person name="Einarsson E."/>
            <person name="Astvaldsson A."/>
            <person name="Svard S.G."/>
            <person name="Andersson J.O."/>
        </authorList>
    </citation>
    <scope>NUCLEOTIDE SEQUENCE</scope>
    <source>
        <strain evidence="2">ATCC 50377</strain>
    </source>
</reference>